<evidence type="ECO:0000256" key="1">
    <source>
        <dbReference type="SAM" id="MobiDB-lite"/>
    </source>
</evidence>
<reference evidence="2" key="1">
    <citation type="journal article" date="2012" name="J. Bacteriol.">
        <title>Genome Sequence of Streptomyces auratus Strain AGR0001, a Phoslactomycin-Producing Actinomycete.</title>
        <authorList>
            <person name="Han X."/>
            <person name="Li M."/>
            <person name="Ding Z."/>
            <person name="Zhao J."/>
            <person name="Ji K."/>
            <person name="Wen M."/>
            <person name="Lu T."/>
        </authorList>
    </citation>
    <scope>NUCLEOTIDE SEQUENCE [LARGE SCALE GENOMIC DNA]</scope>
    <source>
        <strain evidence="2">AGR0001</strain>
    </source>
</reference>
<sequence length="263" mass="27616">MGAHVLRGALGDLGPQLLVIGGTVAQAAGDGELDDVREGAARRQQGRLPADRTGLLQDHAEVLRAGIAQRLEDEELGVGLGAAGVLGRLRAPGAQPDPAGAAAVAVSGRRTAQLLLTGLLGGQLEGGGAGQCLHPLPAAFPVVAGGLEQGGRRAPVVRPAHFGQCVIQLLIRTRQPYVELLQRYEAVAGHRVGGHHHALPGVLYRPPAAHPGQEDEAAERERGEEKQQSVHVGVLYLKFLLRLPCWSTGPGRRRFPVRWGAPV</sequence>
<evidence type="ECO:0000313" key="2">
    <source>
        <dbReference type="EMBL" id="EJJ07147.1"/>
    </source>
</evidence>
<name>J1S8G9_9ACTN</name>
<dbReference type="STRING" id="1160718.SU9_09609"/>
<organism evidence="2">
    <name type="scientific">Streptomyces auratus AGR0001</name>
    <dbReference type="NCBI Taxonomy" id="1160718"/>
    <lineage>
        <taxon>Bacteria</taxon>
        <taxon>Bacillati</taxon>
        <taxon>Actinomycetota</taxon>
        <taxon>Actinomycetes</taxon>
        <taxon>Kitasatosporales</taxon>
        <taxon>Streptomycetaceae</taxon>
        <taxon>Streptomyces</taxon>
    </lineage>
</organism>
<feature type="region of interest" description="Disordered" evidence="1">
    <location>
        <begin position="203"/>
        <end position="226"/>
    </location>
</feature>
<accession>J1S8G9</accession>
<protein>
    <submittedName>
        <fullName evidence="2">Uncharacterized protein</fullName>
    </submittedName>
</protein>
<gene>
    <name evidence="2" type="ORF">SU9_09609</name>
</gene>
<dbReference type="AlphaFoldDB" id="J1S8G9"/>
<comment type="caution">
    <text evidence="2">The sequence shown here is derived from an EMBL/GenBank/DDBJ whole genome shotgun (WGS) entry which is preliminary data.</text>
</comment>
<dbReference type="PATRIC" id="fig|1160718.3.peg.1940"/>
<dbReference type="HOGENOM" id="CLU_1057324_0_0_11"/>
<proteinExistence type="predicted"/>
<dbReference type="EMBL" id="AJGV01000067">
    <property type="protein sequence ID" value="EJJ07147.1"/>
    <property type="molecule type" value="Genomic_DNA"/>
</dbReference>